<sequence>MLRWLMITLLVLGVFLLILLALGLLLTKNEQDTRALIEQLAIDNAQQLVLPQEQSSVTLPADTPPQINGTAQRQQEIISKNLTCVDNKQCQLIRLSLNPCPIAINLIGAQLIKKYNRVNESFSSANCSDSNNVIEAVCINNLCEIK</sequence>
<comment type="caution">
    <text evidence="1">The sequence shown here is derived from an EMBL/GenBank/DDBJ whole genome shotgun (WGS) entry which is preliminary data.</text>
</comment>
<proteinExistence type="predicted"/>
<protein>
    <submittedName>
        <fullName evidence="1">Putative membrane protein</fullName>
    </submittedName>
</protein>
<evidence type="ECO:0000313" key="1">
    <source>
        <dbReference type="EMBL" id="MBB6543683.1"/>
    </source>
</evidence>
<gene>
    <name evidence="1" type="ORF">HNQ55_002204</name>
</gene>
<dbReference type="AlphaFoldDB" id="A0A7X0NHW7"/>
<name>A0A7X0NHW7_9GAMM</name>
<organism evidence="1 2">
    <name type="scientific">Thalassotalea piscium</name>
    <dbReference type="NCBI Taxonomy" id="1230533"/>
    <lineage>
        <taxon>Bacteria</taxon>
        <taxon>Pseudomonadati</taxon>
        <taxon>Pseudomonadota</taxon>
        <taxon>Gammaproteobacteria</taxon>
        <taxon>Alteromonadales</taxon>
        <taxon>Colwelliaceae</taxon>
        <taxon>Thalassotalea</taxon>
    </lineage>
</organism>
<accession>A0A7X0NHW7</accession>
<keyword evidence="2" id="KW-1185">Reference proteome</keyword>
<dbReference type="EMBL" id="JACHHU010000018">
    <property type="protein sequence ID" value="MBB6543683.1"/>
    <property type="molecule type" value="Genomic_DNA"/>
</dbReference>
<dbReference type="Proteomes" id="UP000537141">
    <property type="component" value="Unassembled WGS sequence"/>
</dbReference>
<reference evidence="1 2" key="1">
    <citation type="submission" date="2020-08" db="EMBL/GenBank/DDBJ databases">
        <title>Genomic Encyclopedia of Type Strains, Phase IV (KMG-IV): sequencing the most valuable type-strain genomes for metagenomic binning, comparative biology and taxonomic classification.</title>
        <authorList>
            <person name="Goeker M."/>
        </authorList>
    </citation>
    <scope>NUCLEOTIDE SEQUENCE [LARGE SCALE GENOMIC DNA]</scope>
    <source>
        <strain evidence="1 2">DSM 26287</strain>
    </source>
</reference>
<dbReference type="RefSeq" id="WP_184424464.1">
    <property type="nucleotide sequence ID" value="NZ_AP027362.1"/>
</dbReference>
<evidence type="ECO:0000313" key="2">
    <source>
        <dbReference type="Proteomes" id="UP000537141"/>
    </source>
</evidence>